<dbReference type="Pfam" id="PF16859">
    <property type="entry name" value="TetR_C_11"/>
    <property type="match status" value="1"/>
</dbReference>
<keyword evidence="1" id="KW-0805">Transcription regulation</keyword>
<organism evidence="4">
    <name type="scientific">Sulfitobacter sp. TCYB15</name>
    <dbReference type="NCBI Taxonomy" id="3229275"/>
    <lineage>
        <taxon>Bacteria</taxon>
        <taxon>Pseudomonadati</taxon>
        <taxon>Pseudomonadota</taxon>
        <taxon>Alphaproteobacteria</taxon>
        <taxon>Rhodobacterales</taxon>
        <taxon>Roseobacteraceae</taxon>
        <taxon>Sulfitobacter</taxon>
    </lineage>
</organism>
<keyword evidence="2" id="KW-0804">Transcription</keyword>
<accession>A0AAU8C517</accession>
<dbReference type="EMBL" id="CP159193">
    <property type="protein sequence ID" value="XCF11144.1"/>
    <property type="molecule type" value="Genomic_DNA"/>
</dbReference>
<evidence type="ECO:0000259" key="3">
    <source>
        <dbReference type="Pfam" id="PF16859"/>
    </source>
</evidence>
<protein>
    <submittedName>
        <fullName evidence="4">TetR-like C-terminal domain-containing protein</fullName>
    </submittedName>
</protein>
<evidence type="ECO:0000313" key="4">
    <source>
        <dbReference type="EMBL" id="XCF11144.1"/>
    </source>
</evidence>
<dbReference type="AlphaFoldDB" id="A0AAU8C517"/>
<evidence type="ECO:0000256" key="1">
    <source>
        <dbReference type="ARBA" id="ARBA00023015"/>
    </source>
</evidence>
<dbReference type="Gene3D" id="1.10.357.10">
    <property type="entry name" value="Tetracycline Repressor, domain 2"/>
    <property type="match status" value="1"/>
</dbReference>
<dbReference type="RefSeq" id="WP_240790802.1">
    <property type="nucleotide sequence ID" value="NZ_CP159193.1"/>
</dbReference>
<name>A0AAU8C517_9RHOB</name>
<reference evidence="4" key="1">
    <citation type="journal article" date="2020" name="Int. J. Syst. Evol. Microbiol.">
        <title>Notification of changes in taxonomic opinion previously published outside the IJSEM.</title>
        <authorList>
            <person name="Oren A."/>
            <person name="Garrity G."/>
        </authorList>
    </citation>
    <scope>NUCLEOTIDE SEQUENCE</scope>
    <source>
        <strain evidence="4">TCYB15</strain>
    </source>
</reference>
<gene>
    <name evidence="4" type="ORF">ABM428_04705</name>
</gene>
<dbReference type="SUPFAM" id="SSF48498">
    <property type="entry name" value="Tetracyclin repressor-like, C-terminal domain"/>
    <property type="match status" value="1"/>
</dbReference>
<reference evidence="4" key="2">
    <citation type="submission" date="2024-06" db="EMBL/GenBank/DDBJ databases">
        <authorList>
            <person name="Deng Y."/>
        </authorList>
    </citation>
    <scope>NUCLEOTIDE SEQUENCE</scope>
    <source>
        <strain evidence="4">TCYB15</strain>
    </source>
</reference>
<dbReference type="InterPro" id="IPR036271">
    <property type="entry name" value="Tet_transcr_reg_TetR-rel_C_sf"/>
</dbReference>
<sequence>MITAVLRRAQDRGELSPGRNVETLLALIHGAFWYRLLNRGVLDAGFAKEIVAETFA</sequence>
<dbReference type="KEGG" id="suly:ABM428_04705"/>
<proteinExistence type="predicted"/>
<dbReference type="InterPro" id="IPR011075">
    <property type="entry name" value="TetR_C"/>
</dbReference>
<feature type="domain" description="Tetracyclin repressor-like C-terminal" evidence="3">
    <location>
        <begin position="2"/>
        <end position="53"/>
    </location>
</feature>
<evidence type="ECO:0000256" key="2">
    <source>
        <dbReference type="ARBA" id="ARBA00023163"/>
    </source>
</evidence>